<sequence>MTVCVSGTRPPMTHTSRPDTATVRAVGKLTEAWEAVEEARGHLYAFHRLTGTADFALEEAIGMLHDAGHHELAARLDRELLGRNVLPGRWTYQVVEDYEDTYYGVFHRFVDQARALTPGQRHAYEAELKRTRRTRGEPGHEPDPDTLPGPNGPMPSTTTP</sequence>
<evidence type="ECO:0000313" key="3">
    <source>
        <dbReference type="Proteomes" id="UP000030848"/>
    </source>
</evidence>
<proteinExistence type="predicted"/>
<dbReference type="AlphaFoldDB" id="A0A837DAF7"/>
<protein>
    <submittedName>
        <fullName evidence="2">Uncharacterized protein</fullName>
    </submittedName>
</protein>
<dbReference type="EMBL" id="JRZE01000006">
    <property type="protein sequence ID" value="KHF42766.1"/>
    <property type="molecule type" value="Genomic_DNA"/>
</dbReference>
<evidence type="ECO:0000256" key="1">
    <source>
        <dbReference type="SAM" id="MobiDB-lite"/>
    </source>
</evidence>
<reference evidence="2 3" key="1">
    <citation type="submission" date="2014-10" db="EMBL/GenBank/DDBJ databases">
        <title>Genome sequence of Micropolyspora internatus JCM3315.</title>
        <authorList>
            <person name="Shin S.-K."/>
            <person name="Yi H."/>
        </authorList>
    </citation>
    <scope>NUCLEOTIDE SEQUENCE [LARGE SCALE GENOMIC DNA]</scope>
    <source>
        <strain evidence="2 3">JCM 3315</strain>
    </source>
</reference>
<gene>
    <name evidence="2" type="ORF">MINT15_29680</name>
</gene>
<name>A0A837DAF7_9PSEU</name>
<feature type="region of interest" description="Disordered" evidence="1">
    <location>
        <begin position="121"/>
        <end position="160"/>
    </location>
</feature>
<evidence type="ECO:0000313" key="2">
    <source>
        <dbReference type="EMBL" id="KHF42766.1"/>
    </source>
</evidence>
<comment type="caution">
    <text evidence="2">The sequence shown here is derived from an EMBL/GenBank/DDBJ whole genome shotgun (WGS) entry which is preliminary data.</text>
</comment>
<feature type="compositionally biased region" description="Basic and acidic residues" evidence="1">
    <location>
        <begin position="122"/>
        <end position="143"/>
    </location>
</feature>
<dbReference type="OMA" id="PGHWTFQ"/>
<dbReference type="Proteomes" id="UP000030848">
    <property type="component" value="Unassembled WGS sequence"/>
</dbReference>
<accession>A0A837DAF7</accession>
<organism evidence="2 3">
    <name type="scientific">Saccharomonospora viridis</name>
    <dbReference type="NCBI Taxonomy" id="1852"/>
    <lineage>
        <taxon>Bacteria</taxon>
        <taxon>Bacillati</taxon>
        <taxon>Actinomycetota</taxon>
        <taxon>Actinomycetes</taxon>
        <taxon>Pseudonocardiales</taxon>
        <taxon>Pseudonocardiaceae</taxon>
        <taxon>Saccharomonospora</taxon>
    </lineage>
</organism>